<feature type="domain" description="VWFA" evidence="1">
    <location>
        <begin position="655"/>
        <end position="857"/>
    </location>
</feature>
<dbReference type="InterPro" id="IPR036465">
    <property type="entry name" value="vWFA_dom_sf"/>
</dbReference>
<protein>
    <submittedName>
        <fullName evidence="3">Uncharacterized protein LOC111130654 isoform X1</fullName>
    </submittedName>
</protein>
<reference evidence="3" key="1">
    <citation type="submission" date="2025-08" db="UniProtKB">
        <authorList>
            <consortium name="RefSeq"/>
        </authorList>
    </citation>
    <scope>IDENTIFICATION</scope>
    <source>
        <tissue evidence="3">Whole sample</tissue>
    </source>
</reference>
<organism evidence="2 3">
    <name type="scientific">Crassostrea virginica</name>
    <name type="common">Eastern oyster</name>
    <dbReference type="NCBI Taxonomy" id="6565"/>
    <lineage>
        <taxon>Eukaryota</taxon>
        <taxon>Metazoa</taxon>
        <taxon>Spiralia</taxon>
        <taxon>Lophotrochozoa</taxon>
        <taxon>Mollusca</taxon>
        <taxon>Bivalvia</taxon>
        <taxon>Autobranchia</taxon>
        <taxon>Pteriomorphia</taxon>
        <taxon>Ostreida</taxon>
        <taxon>Ostreoidea</taxon>
        <taxon>Ostreidae</taxon>
        <taxon>Crassostrea</taxon>
    </lineage>
</organism>
<evidence type="ECO:0000313" key="2">
    <source>
        <dbReference type="Proteomes" id="UP000694844"/>
    </source>
</evidence>
<dbReference type="SUPFAM" id="SSF53300">
    <property type="entry name" value="vWA-like"/>
    <property type="match status" value="1"/>
</dbReference>
<dbReference type="InterPro" id="IPR002035">
    <property type="entry name" value="VWF_A"/>
</dbReference>
<dbReference type="OrthoDB" id="6153315at2759"/>
<sequence>MENRFLSVFGHYIPYPITVNKGAFLMKQGGKDLTSCTRTLKLQILSNNELRNYEIVTKLRHQNTITLRAVCEWISKTFDGVLDSVTEEQDCLKFVIRIFSEKNVRQFYRSWNCNKIQYELQRILLDKELFLPRENYSIRFVESPFETSYKSPEEMEDGNESDDSAYSSLLCGDQGIVRTQEARSGAQEIFKDYERRMNERIVILFNEMQQKLVKEINSVLSYEKERLSLENKKTREVWHAEIRKTHEKFETLNDNVMGMEARIDKMSNGRFQHVFQKVELTKRLLEQSLSKLVELESTATETNALVYELQQKFESLRRSLKQSARDQTKEIQDFMSAENTKIENLIKKIQQDPSTEKKDFQEIIKLIQSMKLPMDKQTLTTLPVANGGKEVEEHSKLQNGVSDLDLDTKPTLMSTTCENAANVPMSKTSDTVELKQTVNSDCLSDDMNLGQVVSDMYPSLHGARPFSPTLAKALQEYEGDPLVSDREELEDDGENKYEPVNFEESEDFSTCTNQNLQEASEFDPTVDNSKTSGEECISNSAQAANIEPSQATFQPQVKTIEKIQTAKSYCSEEVTKFLKDPEKVIYNNDIGIFRQKSANSSDEADEDNKDLMSDCDTDVEDTLKASGLRKSKPVVQIVKKALKEDSPMSRLHGLDTIICVDLSNSLSTKVLQQVQATLHSFLDTVEEVAIEDGLEENLGLVTFGRDTKIRVQLTNDYGQLRNAIETMSPGGTSPLHTALSLCQLELQRNGHATCIHEHCIAPRIILFTDGRPTTDLHMDESEWEDAPKDPQKFEEILSFVQQLGNEGFQLFTVGVGRQTNTEFLGRLSHLGGGEHYPLDDTAPLAKYFKHQFITGKIIHEFRESGWYENCQSLLQKTVQSQLYGLDREDIDRILVLLQQSEEMEDIEYPGLPKLGSRVLTKTKQSGTVIKHRKNNWVKVQFDLNEGIIYLHYIPNAKNCELEILDIHQRLDVNCVNVGTVIDFGGTIGRGYLYDKTNSGYIKVNLEKGSKKILRLSDLYSRKLKDEEILGPYIKSGNQLHI</sequence>
<name>A0A8B8DZ42_CRAVI</name>
<proteinExistence type="predicted"/>
<dbReference type="CDD" id="cd00198">
    <property type="entry name" value="vWFA"/>
    <property type="match status" value="1"/>
</dbReference>
<dbReference type="PROSITE" id="PS50234">
    <property type="entry name" value="VWFA"/>
    <property type="match status" value="1"/>
</dbReference>
<dbReference type="RefSeq" id="XP_022333537.1">
    <property type="nucleotide sequence ID" value="XM_022477829.1"/>
</dbReference>
<evidence type="ECO:0000313" key="3">
    <source>
        <dbReference type="RefSeq" id="XP_022333537.1"/>
    </source>
</evidence>
<dbReference type="SMART" id="SM00327">
    <property type="entry name" value="VWA"/>
    <property type="match status" value="1"/>
</dbReference>
<dbReference type="KEGG" id="cvn:111130654"/>
<dbReference type="Gene3D" id="3.40.50.410">
    <property type="entry name" value="von Willebrand factor, type A domain"/>
    <property type="match status" value="1"/>
</dbReference>
<accession>A0A8B8DZ42</accession>
<dbReference type="AlphaFoldDB" id="A0A8B8DZ42"/>
<evidence type="ECO:0000259" key="1">
    <source>
        <dbReference type="PROSITE" id="PS50234"/>
    </source>
</evidence>
<gene>
    <name evidence="3" type="primary">LOC111130654</name>
</gene>
<dbReference type="Proteomes" id="UP000694844">
    <property type="component" value="Chromosome 4"/>
</dbReference>
<keyword evidence="2" id="KW-1185">Reference proteome</keyword>
<dbReference type="Pfam" id="PF13519">
    <property type="entry name" value="VWA_2"/>
    <property type="match status" value="1"/>
</dbReference>
<dbReference type="GeneID" id="111130654"/>